<dbReference type="RefSeq" id="XP_044719290.1">
    <property type="nucleotide sequence ID" value="XM_044865328.1"/>
</dbReference>
<dbReference type="AlphaFoldDB" id="A0A9P8MVG8"/>
<gene>
    <name evidence="2" type="ORF">HRG_06857</name>
</gene>
<comment type="caution">
    <text evidence="2">The sequence shown here is derived from an EMBL/GenBank/DDBJ whole genome shotgun (WGS) entry which is preliminary data.</text>
</comment>
<dbReference type="GeneID" id="68355986"/>
<sequence length="110" mass="11751">MEASRGTGTQSSASSLNRGSKSSSSPTRKLAEMSIEADGFTTRHLAPGDPRHPHALTQMVANIYRWFKHKGVIDASLLGDFPPDLRSRVLLDDDAFSPPVGDSGNLGSTL</sequence>
<feature type="compositionally biased region" description="Polar residues" evidence="1">
    <location>
        <begin position="1"/>
        <end position="10"/>
    </location>
</feature>
<dbReference type="Proteomes" id="UP000824596">
    <property type="component" value="Unassembled WGS sequence"/>
</dbReference>
<protein>
    <submittedName>
        <fullName evidence="2">Uncharacterized protein</fullName>
    </submittedName>
</protein>
<dbReference type="EMBL" id="JAIZPD010000007">
    <property type="protein sequence ID" value="KAH0961777.1"/>
    <property type="molecule type" value="Genomic_DNA"/>
</dbReference>
<keyword evidence="3" id="KW-1185">Reference proteome</keyword>
<proteinExistence type="predicted"/>
<evidence type="ECO:0000313" key="3">
    <source>
        <dbReference type="Proteomes" id="UP000824596"/>
    </source>
</evidence>
<name>A0A9P8MVG8_9HYPO</name>
<organism evidence="2 3">
    <name type="scientific">Hirsutella rhossiliensis</name>
    <dbReference type="NCBI Taxonomy" id="111463"/>
    <lineage>
        <taxon>Eukaryota</taxon>
        <taxon>Fungi</taxon>
        <taxon>Dikarya</taxon>
        <taxon>Ascomycota</taxon>
        <taxon>Pezizomycotina</taxon>
        <taxon>Sordariomycetes</taxon>
        <taxon>Hypocreomycetidae</taxon>
        <taxon>Hypocreales</taxon>
        <taxon>Ophiocordycipitaceae</taxon>
        <taxon>Hirsutella</taxon>
    </lineage>
</organism>
<reference evidence="2" key="1">
    <citation type="submission" date="2021-09" db="EMBL/GenBank/DDBJ databases">
        <title>A high-quality genome of the endoparasitic fungus Hirsutella rhossiliensis with a comparison of Hirsutella genomes reveals transposable elements contributing to genome size variation.</title>
        <authorList>
            <person name="Lin R."/>
            <person name="Jiao Y."/>
            <person name="Sun X."/>
            <person name="Ling J."/>
            <person name="Xie B."/>
            <person name="Cheng X."/>
        </authorList>
    </citation>
    <scope>NUCLEOTIDE SEQUENCE</scope>
    <source>
        <strain evidence="2">HR02</strain>
    </source>
</reference>
<accession>A0A9P8MVG8</accession>
<feature type="region of interest" description="Disordered" evidence="1">
    <location>
        <begin position="1"/>
        <end position="34"/>
    </location>
</feature>
<feature type="compositionally biased region" description="Low complexity" evidence="1">
    <location>
        <begin position="11"/>
        <end position="25"/>
    </location>
</feature>
<evidence type="ECO:0000256" key="1">
    <source>
        <dbReference type="SAM" id="MobiDB-lite"/>
    </source>
</evidence>
<evidence type="ECO:0000313" key="2">
    <source>
        <dbReference type="EMBL" id="KAH0961777.1"/>
    </source>
</evidence>